<dbReference type="AlphaFoldDB" id="A0AAI8YNF3"/>
<feature type="compositionally biased region" description="Polar residues" evidence="1">
    <location>
        <begin position="160"/>
        <end position="175"/>
    </location>
</feature>
<evidence type="ECO:0000259" key="2">
    <source>
        <dbReference type="Pfam" id="PF04424"/>
    </source>
</evidence>
<evidence type="ECO:0000256" key="1">
    <source>
        <dbReference type="SAM" id="MobiDB-lite"/>
    </source>
</evidence>
<evidence type="ECO:0000313" key="4">
    <source>
        <dbReference type="Proteomes" id="UP001295740"/>
    </source>
</evidence>
<comment type="caution">
    <text evidence="3">The sequence shown here is derived from an EMBL/GenBank/DDBJ whole genome shotgun (WGS) entry which is preliminary data.</text>
</comment>
<dbReference type="PANTHER" id="PTHR18063">
    <property type="entry name" value="NF-E2 INDUCIBLE PROTEIN"/>
    <property type="match status" value="1"/>
</dbReference>
<dbReference type="EMBL" id="CAUWAG010000018">
    <property type="protein sequence ID" value="CAJ2511299.1"/>
    <property type="molecule type" value="Genomic_DNA"/>
</dbReference>
<accession>A0AAI8YNF3</accession>
<dbReference type="InterPro" id="IPR007518">
    <property type="entry name" value="MINDY"/>
</dbReference>
<feature type="compositionally biased region" description="Low complexity" evidence="1">
    <location>
        <begin position="854"/>
        <end position="872"/>
    </location>
</feature>
<reference evidence="3" key="1">
    <citation type="submission" date="2023-10" db="EMBL/GenBank/DDBJ databases">
        <authorList>
            <person name="Hackl T."/>
        </authorList>
    </citation>
    <scope>NUCLEOTIDE SEQUENCE</scope>
</reference>
<feature type="compositionally biased region" description="Polar residues" evidence="1">
    <location>
        <begin position="694"/>
        <end position="708"/>
    </location>
</feature>
<dbReference type="GO" id="GO:0005829">
    <property type="term" value="C:cytosol"/>
    <property type="evidence" value="ECO:0007669"/>
    <property type="project" value="TreeGrafter"/>
</dbReference>
<dbReference type="GO" id="GO:1990380">
    <property type="term" value="F:K48-linked deubiquitinase activity"/>
    <property type="evidence" value="ECO:0007669"/>
    <property type="project" value="InterPro"/>
</dbReference>
<feature type="region of interest" description="Disordered" evidence="1">
    <location>
        <begin position="1"/>
        <end position="368"/>
    </location>
</feature>
<feature type="region of interest" description="Disordered" evidence="1">
    <location>
        <begin position="692"/>
        <end position="730"/>
    </location>
</feature>
<feature type="domain" description="MINDY deubiquitinase" evidence="2">
    <location>
        <begin position="365"/>
        <end position="669"/>
    </location>
</feature>
<feature type="compositionally biased region" description="Low complexity" evidence="1">
    <location>
        <begin position="239"/>
        <end position="252"/>
    </location>
</feature>
<feature type="compositionally biased region" description="Basic and acidic residues" evidence="1">
    <location>
        <begin position="748"/>
        <end position="762"/>
    </location>
</feature>
<dbReference type="GO" id="GO:0071944">
    <property type="term" value="C:cell periphery"/>
    <property type="evidence" value="ECO:0007669"/>
    <property type="project" value="TreeGrafter"/>
</dbReference>
<protein>
    <submittedName>
        <fullName evidence="3">Uu.00g069240.m01.CDS01</fullName>
    </submittedName>
</protein>
<sequence>MVTRKQVPENASADTSHPGVRPQLWSAADSEPDAEGIWGDQDSVSASASHHATGEAGGSGALQHVPDALRPGVGSKSISYVEDEENPWGDGPNTQSNLPAVNKQEVKLDEVPIALRPAANHPETNPFKRKPLQTTPSVQDATHPPATASEPPPHPPTHAFSQLQVHEPEQSTNPWQPALDDKRPPATIYQAPPLSHQDTGSNVWDSGAPSRQPSTGPASDSPAMPPLQSAEDSQPWDDTPSQPSLPALPQPTIESDAFMDDQHAWDDLGSGNKGKQPISHPQLQRPAGDGWNLIDHEPMPEPAPDTLSRQSTWENFEDAEENKAEEATDAGPAEEPPALPPRNSVDVPPPQPPRHHSPSTANKSETYQIKNINWVDSTVAKNPRKSPILVQNANGPCPLLALVNALTLSTPADHTTSNLVEALRSREQISLEFLLEAVVDELMSSRHLDLDVSLPDMSELYAFLKGLHTGMNVNPRFVPTSEVATAHKRSSLTHVHPSERGDAVPGTFENTRDMELYATFSVPLIHGWLPWREDPVYDALSRQASSYDDAQSLLFREDELEDKLSNSDTGLTEQEQQLYQDVITIKLFLSTSATQLTPWGLEVITRSVKPGSVSILFRNDHFSTLYRHPQTHQLFTLVTDAGYFTHDEVVWESLVDVRGERAEFFSGDFRVVSGPQNHKRSNSVPDAWYDEAESSNNASNCGWQTVQSRRSRNSHQIEAHPGTPISPGHEQEDRDLALALHLQEQEDERQRAEQVARRRESQLSEQYIEQQGRQGNRTGPRNRGGSISRGGASPSIPARGASQLGGGRPPAQQVRSLIPPVSTTHRPADEATEEAPPSYEQASKATPYVPPTGHPSHPSSSPSSATPRRLSSFVGPSNAGPSTPIRGRPGAPPPVAGSNGGAQASGGKDKDCIVM</sequence>
<keyword evidence="4" id="KW-1185">Reference proteome</keyword>
<gene>
    <name evidence="3" type="ORF">KHLLAP_LOCUS11767</name>
</gene>
<dbReference type="GO" id="GO:0004843">
    <property type="term" value="F:cysteine-type deubiquitinase activity"/>
    <property type="evidence" value="ECO:0007669"/>
    <property type="project" value="InterPro"/>
</dbReference>
<dbReference type="InterPro" id="IPR033979">
    <property type="entry name" value="MINDY_domain"/>
</dbReference>
<name>A0AAI8YNF3_9PEZI</name>
<feature type="compositionally biased region" description="Polar residues" evidence="1">
    <location>
        <begin position="196"/>
        <end position="218"/>
    </location>
</feature>
<evidence type="ECO:0000313" key="3">
    <source>
        <dbReference type="EMBL" id="CAJ2511299.1"/>
    </source>
</evidence>
<feature type="compositionally biased region" description="Polar residues" evidence="1">
    <location>
        <begin position="763"/>
        <end position="779"/>
    </location>
</feature>
<dbReference type="GO" id="GO:0071108">
    <property type="term" value="P:protein K48-linked deubiquitination"/>
    <property type="evidence" value="ECO:0007669"/>
    <property type="project" value="TreeGrafter"/>
</dbReference>
<feature type="region of interest" description="Disordered" evidence="1">
    <location>
        <begin position="745"/>
        <end position="915"/>
    </location>
</feature>
<feature type="compositionally biased region" description="Polar residues" evidence="1">
    <location>
        <begin position="359"/>
        <end position="368"/>
    </location>
</feature>
<dbReference type="Pfam" id="PF04424">
    <property type="entry name" value="MINDY_DUB"/>
    <property type="match status" value="1"/>
</dbReference>
<proteinExistence type="predicted"/>
<dbReference type="GO" id="GO:0016807">
    <property type="term" value="F:cysteine-type carboxypeptidase activity"/>
    <property type="evidence" value="ECO:0007669"/>
    <property type="project" value="TreeGrafter"/>
</dbReference>
<dbReference type="PANTHER" id="PTHR18063:SF6">
    <property type="entry name" value="UBIQUITIN CARBOXYL-TERMINAL HYDROLASE"/>
    <property type="match status" value="1"/>
</dbReference>
<dbReference type="Proteomes" id="UP001295740">
    <property type="component" value="Unassembled WGS sequence"/>
</dbReference>
<organism evidence="3 4">
    <name type="scientific">Anthostomella pinea</name>
    <dbReference type="NCBI Taxonomy" id="933095"/>
    <lineage>
        <taxon>Eukaryota</taxon>
        <taxon>Fungi</taxon>
        <taxon>Dikarya</taxon>
        <taxon>Ascomycota</taxon>
        <taxon>Pezizomycotina</taxon>
        <taxon>Sordariomycetes</taxon>
        <taxon>Xylariomycetidae</taxon>
        <taxon>Xylariales</taxon>
        <taxon>Xylariaceae</taxon>
        <taxon>Anthostomella</taxon>
    </lineage>
</organism>